<evidence type="ECO:0000313" key="2">
    <source>
        <dbReference type="EMBL" id="PQJ77993.1"/>
    </source>
</evidence>
<evidence type="ECO:0000259" key="1">
    <source>
        <dbReference type="PROSITE" id="PS51781"/>
    </source>
</evidence>
<protein>
    <recommendedName>
        <fullName evidence="1">SH3b domain-containing protein</fullName>
    </recommendedName>
</protein>
<dbReference type="PROSITE" id="PS51781">
    <property type="entry name" value="SH3B"/>
    <property type="match status" value="1"/>
</dbReference>
<sequence>MIMKDLSLKLLCVLIFFFSIDLLSQETKKKELIASCCTELGRCTGSSYCTACKNCSGCKHCSKNGGSCGVCSSVSNKVYRNNYSKKKSTSFSKIAYKLKKGNTLYVSIETLNLRKEPNSKSKILERLKKDAALIYLDKTKNWIKVKVKKTGLIGYVYGKYLY</sequence>
<keyword evidence="3" id="KW-1185">Reference proteome</keyword>
<dbReference type="EMBL" id="MSCN01000001">
    <property type="protein sequence ID" value="PQJ77993.1"/>
    <property type="molecule type" value="Genomic_DNA"/>
</dbReference>
<proteinExistence type="predicted"/>
<dbReference type="Gene3D" id="2.30.30.40">
    <property type="entry name" value="SH3 Domains"/>
    <property type="match status" value="1"/>
</dbReference>
<dbReference type="Proteomes" id="UP000238882">
    <property type="component" value="Unassembled WGS sequence"/>
</dbReference>
<feature type="domain" description="SH3b" evidence="1">
    <location>
        <begin position="101"/>
        <end position="162"/>
    </location>
</feature>
<accession>A0A2S7WK89</accession>
<dbReference type="InterPro" id="IPR003646">
    <property type="entry name" value="SH3-like_bac-type"/>
</dbReference>
<dbReference type="AlphaFoldDB" id="A0A2S7WK89"/>
<comment type="caution">
    <text evidence="2">The sequence shown here is derived from an EMBL/GenBank/DDBJ whole genome shotgun (WGS) entry which is preliminary data.</text>
</comment>
<organism evidence="2 3">
    <name type="scientific">Polaribacter porphyrae</name>
    <dbReference type="NCBI Taxonomy" id="1137780"/>
    <lineage>
        <taxon>Bacteria</taxon>
        <taxon>Pseudomonadati</taxon>
        <taxon>Bacteroidota</taxon>
        <taxon>Flavobacteriia</taxon>
        <taxon>Flavobacteriales</taxon>
        <taxon>Flavobacteriaceae</taxon>
    </lineage>
</organism>
<reference evidence="2 3" key="1">
    <citation type="submission" date="2016-12" db="EMBL/GenBank/DDBJ databases">
        <title>Trade-off between light-utilization and light-protection in marine flavobacteria.</title>
        <authorList>
            <person name="Kumagai Y."/>
            <person name="Yoshizawa S."/>
            <person name="Kogure K."/>
            <person name="Iwasaki W."/>
        </authorList>
    </citation>
    <scope>NUCLEOTIDE SEQUENCE [LARGE SCALE GENOMIC DNA]</scope>
    <source>
        <strain evidence="2 3">NBRC 108759</strain>
    </source>
</reference>
<evidence type="ECO:0000313" key="3">
    <source>
        <dbReference type="Proteomes" id="UP000238882"/>
    </source>
</evidence>
<name>A0A2S7WK89_9FLAO</name>
<gene>
    <name evidence="2" type="ORF">BTO18_01780</name>
</gene>
<dbReference type="Pfam" id="PF08239">
    <property type="entry name" value="SH3_3"/>
    <property type="match status" value="1"/>
</dbReference>